<feature type="chain" id="PRO_5041212778" description="Nose resistant-to-fluoxetine protein N-terminal domain-containing protein" evidence="2">
    <location>
        <begin position="17"/>
        <end position="1435"/>
    </location>
</feature>
<name>A0AA36G7E2_9BILA</name>
<dbReference type="GO" id="GO:0016747">
    <property type="term" value="F:acyltransferase activity, transferring groups other than amino-acyl groups"/>
    <property type="evidence" value="ECO:0007669"/>
    <property type="project" value="InterPro"/>
</dbReference>
<feature type="transmembrane region" description="Helical" evidence="1">
    <location>
        <begin position="615"/>
        <end position="633"/>
    </location>
</feature>
<feature type="transmembrane region" description="Helical" evidence="1">
    <location>
        <begin position="457"/>
        <end position="479"/>
    </location>
</feature>
<evidence type="ECO:0000259" key="3">
    <source>
        <dbReference type="SMART" id="SM00703"/>
    </source>
</evidence>
<organism evidence="4 5">
    <name type="scientific">Mesorhabditis spiculigera</name>
    <dbReference type="NCBI Taxonomy" id="96644"/>
    <lineage>
        <taxon>Eukaryota</taxon>
        <taxon>Metazoa</taxon>
        <taxon>Ecdysozoa</taxon>
        <taxon>Nematoda</taxon>
        <taxon>Chromadorea</taxon>
        <taxon>Rhabditida</taxon>
        <taxon>Rhabditina</taxon>
        <taxon>Rhabditomorpha</taxon>
        <taxon>Rhabditoidea</taxon>
        <taxon>Rhabditidae</taxon>
        <taxon>Mesorhabditinae</taxon>
        <taxon>Mesorhabditis</taxon>
    </lineage>
</organism>
<feature type="transmembrane region" description="Helical" evidence="1">
    <location>
        <begin position="540"/>
        <end position="562"/>
    </location>
</feature>
<proteinExistence type="predicted"/>
<feature type="transmembrane region" description="Helical" evidence="1">
    <location>
        <begin position="873"/>
        <end position="902"/>
    </location>
</feature>
<feature type="transmembrane region" description="Helical" evidence="1">
    <location>
        <begin position="211"/>
        <end position="234"/>
    </location>
</feature>
<feature type="transmembrane region" description="Helical" evidence="1">
    <location>
        <begin position="966"/>
        <end position="988"/>
    </location>
</feature>
<feature type="transmembrane region" description="Helical" evidence="1">
    <location>
        <begin position="324"/>
        <end position="344"/>
    </location>
</feature>
<dbReference type="Proteomes" id="UP001177023">
    <property type="component" value="Unassembled WGS sequence"/>
</dbReference>
<feature type="transmembrane region" description="Helical" evidence="1">
    <location>
        <begin position="1008"/>
        <end position="1029"/>
    </location>
</feature>
<feature type="transmembrane region" description="Helical" evidence="1">
    <location>
        <begin position="1072"/>
        <end position="1094"/>
    </location>
</feature>
<dbReference type="InterPro" id="IPR002656">
    <property type="entry name" value="Acyl_transf_3_dom"/>
</dbReference>
<accession>A0AA36G7E2</accession>
<dbReference type="Pfam" id="PF20146">
    <property type="entry name" value="NRF"/>
    <property type="match status" value="1"/>
</dbReference>
<dbReference type="InterPro" id="IPR052728">
    <property type="entry name" value="O2_lipid_transport_reg"/>
</dbReference>
<feature type="transmembrane region" description="Helical" evidence="1">
    <location>
        <begin position="937"/>
        <end position="954"/>
    </location>
</feature>
<keyword evidence="5" id="KW-1185">Reference proteome</keyword>
<comment type="caution">
    <text evidence="4">The sequence shown here is derived from an EMBL/GenBank/DDBJ whole genome shotgun (WGS) entry which is preliminary data.</text>
</comment>
<dbReference type="SMART" id="SM00703">
    <property type="entry name" value="NRF"/>
    <property type="match status" value="1"/>
</dbReference>
<dbReference type="Pfam" id="PF01757">
    <property type="entry name" value="Acyl_transf_3"/>
    <property type="match status" value="2"/>
</dbReference>
<feature type="non-terminal residue" evidence="4">
    <location>
        <position position="1"/>
    </location>
</feature>
<keyword evidence="1" id="KW-1133">Transmembrane helix</keyword>
<evidence type="ECO:0000256" key="2">
    <source>
        <dbReference type="SAM" id="SignalP"/>
    </source>
</evidence>
<feature type="transmembrane region" description="Helical" evidence="1">
    <location>
        <begin position="1041"/>
        <end position="1060"/>
    </location>
</feature>
<feature type="transmembrane region" description="Helical" evidence="1">
    <location>
        <begin position="364"/>
        <end position="387"/>
    </location>
</feature>
<dbReference type="EMBL" id="CATQJA010002664">
    <property type="protein sequence ID" value="CAJ0582468.1"/>
    <property type="molecule type" value="Genomic_DNA"/>
</dbReference>
<evidence type="ECO:0000313" key="5">
    <source>
        <dbReference type="Proteomes" id="UP001177023"/>
    </source>
</evidence>
<feature type="domain" description="Nose resistant-to-fluoxetine protein N-terminal" evidence="3">
    <location>
        <begin position="63"/>
        <end position="203"/>
    </location>
</feature>
<dbReference type="PANTHER" id="PTHR11161">
    <property type="entry name" value="O-ACYLTRANSFERASE"/>
    <property type="match status" value="1"/>
</dbReference>
<feature type="transmembrane region" description="Helical" evidence="1">
    <location>
        <begin position="431"/>
        <end position="450"/>
    </location>
</feature>
<sequence length="1435" mass="164725">MRLLAILFGFPLLVQCQNLLPKSRIIWDNSPDLDEYALEALQGGMKAEDILLALQSSGSQWANQACVEDVDDIAGALKNFAEHLLVNHTLTLTEFDAEVTLKVIDSNGGFNGGFLKGRKIFQGRFSECRGISYKREARSHTWKGDMFRLFFGGRNGSTCTGQGTIFAIDLCLPRSCSAEEIKGALWEKLDQLCLIGTNDANRVNKTNATTYVVIILMSIIVGISIAAGLVDFYLMDYLKESSMVHALWFKIFLAFSLSKNMKEVLNTDNVNKPGQIGPLNCMRFLSMCWIILNHCNLEILSFLSNLLDVLVDADKPAFYFLSNSFFSVDTFFFIGGVLLAFLWFKELKKNRRATLSGKGWLMFYVHRIIRLSPIYYLAVFFWFAVLLPSLPDSSNRLSEVNPEKDACYDHWWINIIYLQNIVDSNEQCYGVTWYLATDMQMYLFTPLLLIPLAYNMVLGLVVAGSILLLSTAANVFTIYHFRYPAMPPVIGKMDPKIKNPEHYVQLMYYAAWIRCQVYIIGILVGYLLQMKKTMKINKLLNLVLWGLCFAGMLFVVPVPSATHIQDLMPLFWRAAYSSLSKPLWGICLSWIVISCYYGYGGVVNSFMSWAGWAPLGRLTYTAYLIHYFFIYYLRDVHDAEIIWGNYLTIFSSFAFPAIILTYCTALFASCFFEISVGRVEALLLNGHRRPAANKKNGTQWANQACKEDIEDLADSVLTFGKNLVINHTFVVTKFDEEVTMKDIWFKRFMAFSLSKNMKDGLNTDKVNKPGQIGPLNCMRFLSMCWIIMGHANSFMLGYLSNIREIVRDADKPLFYIISNSYFSVDTDVPEDPCRQYWWVNFLYLQNIVHAKEECYGITWYLATDMQMYIFTPLLLIPFAYNMVLGLAMASSVLLLSTAANIYTVYHFRFPGFPPALNAQDPKVKHADDYSMLMYEAPWIRCQVYIIGILVGYLLHNKKTIRINKTLNLPLFLLSFAVMLFVVMIPSANPHQHLMPLFWRAAYSALSKPLWGLCLSWIVISCYYGYGGLVNSFMSWPGWAPLGRLTYTAYLIHFLIIYYFIDIHEPEIFWGNFLDLFANFTAPAILITYVLSLFWSCLFEVSIGKVEALLLGTHRRRGGEKLEQEKPIIENGVAGQDRQNEVNLFRFYFGLVMRAFGLLLVLPLFARCQEWIPRSSMRWEEEPDFQYIADLLKSGLKLEEFIQGLQKPGTQWANQGCMEDIEDLATSLADFGKNLLINHTVALTEFDQEVTLKALWFKLFMAFSLSKNMIDVLSTANVNKPGQIGPLNCMRFLSMCWIIMGHSNSDMLAFISNVRKMVMDADKPPFYLLSNAFFSVDTFFFTGGVLLSFIWFKELKRNRRATLYGKAWLMFYVHRIIRKPTEDSCRRYWWADFLYVQNLVHPHQQCYGVTWYLATDMQMYVFTPLLLIPLAYNVVS</sequence>
<feature type="transmembrane region" description="Helical" evidence="1">
    <location>
        <begin position="506"/>
        <end position="528"/>
    </location>
</feature>
<feature type="transmembrane region" description="Helical" evidence="1">
    <location>
        <begin position="653"/>
        <end position="672"/>
    </location>
</feature>
<dbReference type="PANTHER" id="PTHR11161:SF55">
    <property type="entry name" value="NOSE RESISTANT-TO-FLUOXETINE PROTEIN N-TERMINAL DOMAIN-CONTAINING PROTEIN"/>
    <property type="match status" value="1"/>
</dbReference>
<gene>
    <name evidence="4" type="ORF">MSPICULIGERA_LOCUS20599</name>
</gene>
<reference evidence="4" key="1">
    <citation type="submission" date="2023-06" db="EMBL/GenBank/DDBJ databases">
        <authorList>
            <person name="Delattre M."/>
        </authorList>
    </citation>
    <scope>NUCLEOTIDE SEQUENCE</scope>
    <source>
        <strain evidence="4">AF72</strain>
    </source>
</reference>
<keyword evidence="1" id="KW-0812">Transmembrane</keyword>
<protein>
    <recommendedName>
        <fullName evidence="3">Nose resistant-to-fluoxetine protein N-terminal domain-containing protein</fullName>
    </recommendedName>
</protein>
<keyword evidence="2" id="KW-0732">Signal</keyword>
<evidence type="ECO:0000256" key="1">
    <source>
        <dbReference type="SAM" id="Phobius"/>
    </source>
</evidence>
<keyword evidence="1" id="KW-0472">Membrane</keyword>
<evidence type="ECO:0000313" key="4">
    <source>
        <dbReference type="EMBL" id="CAJ0582468.1"/>
    </source>
</evidence>
<feature type="transmembrane region" description="Helical" evidence="1">
    <location>
        <begin position="1325"/>
        <end position="1351"/>
    </location>
</feature>
<feature type="transmembrane region" description="Helical" evidence="1">
    <location>
        <begin position="582"/>
        <end position="603"/>
    </location>
</feature>
<feature type="signal peptide" evidence="2">
    <location>
        <begin position="1"/>
        <end position="16"/>
    </location>
</feature>
<feature type="transmembrane region" description="Helical" evidence="1">
    <location>
        <begin position="1146"/>
        <end position="1165"/>
    </location>
</feature>
<dbReference type="InterPro" id="IPR006621">
    <property type="entry name" value="Nose-resist-to-fluoxetine_N"/>
</dbReference>